<protein>
    <submittedName>
        <fullName evidence="1">(apollo) hypothetical protein</fullName>
    </submittedName>
</protein>
<dbReference type="OrthoDB" id="7367179at2759"/>
<gene>
    <name evidence="1" type="ORF">PAPOLLO_LOCUS17131</name>
</gene>
<evidence type="ECO:0000313" key="2">
    <source>
        <dbReference type="Proteomes" id="UP000691718"/>
    </source>
</evidence>
<accession>A0A8S3XDK6</accession>
<reference evidence="1" key="1">
    <citation type="submission" date="2021-04" db="EMBL/GenBank/DDBJ databases">
        <authorList>
            <person name="Tunstrom K."/>
        </authorList>
    </citation>
    <scope>NUCLEOTIDE SEQUENCE</scope>
</reference>
<dbReference type="Proteomes" id="UP000691718">
    <property type="component" value="Unassembled WGS sequence"/>
</dbReference>
<dbReference type="AlphaFoldDB" id="A0A8S3XDK6"/>
<comment type="caution">
    <text evidence="1">The sequence shown here is derived from an EMBL/GenBank/DDBJ whole genome shotgun (WGS) entry which is preliminary data.</text>
</comment>
<keyword evidence="2" id="KW-1185">Reference proteome</keyword>
<name>A0A8S3XDK6_PARAO</name>
<proteinExistence type="predicted"/>
<sequence>MSFPLLNQNCEAVYSHLDNPPLWRTFHNDLASLSGNDYDTETDIDTDTYIKDINEGRKRRHKALPNTWKRNKAKLRRMQGVQYLGYSKPANRKILQDTLRSARIIGERCKSDYCVKSKLRECSKISEDCRKQIQILLEANELVSTQNLC</sequence>
<organism evidence="1 2">
    <name type="scientific">Parnassius apollo</name>
    <name type="common">Apollo butterfly</name>
    <name type="synonym">Papilio apollo</name>
    <dbReference type="NCBI Taxonomy" id="110799"/>
    <lineage>
        <taxon>Eukaryota</taxon>
        <taxon>Metazoa</taxon>
        <taxon>Ecdysozoa</taxon>
        <taxon>Arthropoda</taxon>
        <taxon>Hexapoda</taxon>
        <taxon>Insecta</taxon>
        <taxon>Pterygota</taxon>
        <taxon>Neoptera</taxon>
        <taxon>Endopterygota</taxon>
        <taxon>Lepidoptera</taxon>
        <taxon>Glossata</taxon>
        <taxon>Ditrysia</taxon>
        <taxon>Papilionoidea</taxon>
        <taxon>Papilionidae</taxon>
        <taxon>Parnassiinae</taxon>
        <taxon>Parnassini</taxon>
        <taxon>Parnassius</taxon>
        <taxon>Parnassius</taxon>
    </lineage>
</organism>
<evidence type="ECO:0000313" key="1">
    <source>
        <dbReference type="EMBL" id="CAG5019759.1"/>
    </source>
</evidence>
<dbReference type="EMBL" id="CAJQZP010001133">
    <property type="protein sequence ID" value="CAG5019759.1"/>
    <property type="molecule type" value="Genomic_DNA"/>
</dbReference>